<dbReference type="Gene3D" id="3.30.60.190">
    <property type="match status" value="1"/>
</dbReference>
<dbReference type="PANTHER" id="PTHR15555:SF0">
    <property type="entry name" value="ZINC FINGER HIT DOMAIN-CONTAINING PROTEIN 2"/>
    <property type="match status" value="1"/>
</dbReference>
<evidence type="ECO:0000259" key="2">
    <source>
        <dbReference type="PROSITE" id="PS51083"/>
    </source>
</evidence>
<name>A0A6M2CWR5_RHIMP</name>
<dbReference type="PANTHER" id="PTHR15555">
    <property type="entry name" value="ZINC FINGER HIT DOMAIN CONTAINING PROTEIN 2 PROTEIN FON -RELATED"/>
    <property type="match status" value="1"/>
</dbReference>
<feature type="domain" description="HIT-type" evidence="2">
    <location>
        <begin position="9"/>
        <end position="42"/>
    </location>
</feature>
<dbReference type="InterPro" id="IPR039646">
    <property type="entry name" value="ZNHIT2"/>
</dbReference>
<dbReference type="PROSITE" id="PS51083">
    <property type="entry name" value="ZF_HIT"/>
    <property type="match status" value="1"/>
</dbReference>
<proteinExistence type="predicted"/>
<dbReference type="GO" id="GO:0008270">
    <property type="term" value="F:zinc ion binding"/>
    <property type="evidence" value="ECO:0007669"/>
    <property type="project" value="UniProtKB-UniRule"/>
</dbReference>
<evidence type="ECO:0000313" key="3">
    <source>
        <dbReference type="EMBL" id="NOV37781.1"/>
    </source>
</evidence>
<keyword evidence="1" id="KW-0479">Metal-binding</keyword>
<keyword evidence="1" id="KW-0863">Zinc-finger</keyword>
<dbReference type="CDD" id="cd23024">
    <property type="entry name" value="zf-HIT_ZNHIT2-3"/>
    <property type="match status" value="1"/>
</dbReference>
<dbReference type="EMBL" id="GHWJ01005044">
    <property type="protein sequence ID" value="NOV37781.1"/>
    <property type="molecule type" value="Transcribed_RNA"/>
</dbReference>
<sequence length="359" mass="40488">MQECAPRPCKFCESALARYTCPRCNCGYCSIKCYKDARHQGCSEDFYKDCVQTYLRMEQANPETQKKMVDILKAVQREEEEEGGDEQETNEVATLIQRLEQTEIDADTAWSYLTPDERQEFERMVQTGDVGKLVPLWKPWWEEKVLVTEVTAGEGSAPTVQPLSELTSKPPAACVVNSVLNILCSYVHVIRLYNGEMVPQSAEEFLSVSSVLTDDAVYGTPAEAVQAVLQKVVMTQSVAATEELPSLLRAFRKFLSSPQLKDNALRALDETRSVFEAATREPECKKELKQKLRRAIKKVEYMMSWTVEHGDKLLSCLNGIDVEALAVAENMSTFQDACKAVEEQRSKTSEPRVLIEELN</sequence>
<accession>A0A6M2CWR5</accession>
<protein>
    <submittedName>
        <fullName evidence="3">Protein ovary overexpressed</fullName>
    </submittedName>
</protein>
<reference evidence="3" key="1">
    <citation type="submission" date="2019-09" db="EMBL/GenBank/DDBJ databases">
        <title>Organ-specific transcriptomic study of the physiology of the cattle tick, Rhipicephalus microplus.</title>
        <authorList>
            <person name="Tirloni L."/>
            <person name="Braz G."/>
            <person name="Gandara A.C.P."/>
            <person name="Sabadin G.A."/>
            <person name="da Silva R.M."/>
            <person name="Guizzo M.G."/>
            <person name="Machado J.A."/>
            <person name="Costa E.P."/>
            <person name="Gomes H.F."/>
            <person name="Moraes J."/>
            <person name="Mota M.B.S."/>
            <person name="Mesquita R.D."/>
            <person name="Alvarenga P.H."/>
            <person name="Alves F."/>
            <person name="Seixas A."/>
            <person name="da Fonseca R.N."/>
            <person name="Fogaca A."/>
            <person name="Logullo C."/>
            <person name="Tanaka A."/>
            <person name="Daffre S."/>
            <person name="Termignoni C."/>
            <person name="Vaz I.S.Jr."/>
            <person name="Oliveira P.L."/>
            <person name="Ribeiro J.M."/>
        </authorList>
    </citation>
    <scope>NUCLEOTIDE SEQUENCE</scope>
    <source>
        <strain evidence="3">Porto Alegre</strain>
    </source>
</reference>
<dbReference type="SUPFAM" id="SSF144232">
    <property type="entry name" value="HIT/MYND zinc finger-like"/>
    <property type="match status" value="1"/>
</dbReference>
<evidence type="ECO:0000256" key="1">
    <source>
        <dbReference type="PROSITE-ProRule" id="PRU00453"/>
    </source>
</evidence>
<dbReference type="InterPro" id="IPR007529">
    <property type="entry name" value="Znf_HIT"/>
</dbReference>
<dbReference type="AlphaFoldDB" id="A0A6M2CWR5"/>
<organism evidence="3">
    <name type="scientific">Rhipicephalus microplus</name>
    <name type="common">Cattle tick</name>
    <name type="synonym">Boophilus microplus</name>
    <dbReference type="NCBI Taxonomy" id="6941"/>
    <lineage>
        <taxon>Eukaryota</taxon>
        <taxon>Metazoa</taxon>
        <taxon>Ecdysozoa</taxon>
        <taxon>Arthropoda</taxon>
        <taxon>Chelicerata</taxon>
        <taxon>Arachnida</taxon>
        <taxon>Acari</taxon>
        <taxon>Parasitiformes</taxon>
        <taxon>Ixodida</taxon>
        <taxon>Ixodoidea</taxon>
        <taxon>Ixodidae</taxon>
        <taxon>Rhipicephalinae</taxon>
        <taxon>Rhipicephalus</taxon>
        <taxon>Boophilus</taxon>
    </lineage>
</organism>
<keyword evidence="1" id="KW-0862">Zinc</keyword>